<dbReference type="FunFam" id="1.20.120.1240:FF:000001">
    <property type="entry name" value="Dynamin 1 like"/>
    <property type="match status" value="1"/>
</dbReference>
<dbReference type="EC" id="3.6.5.5" evidence="3"/>
<keyword evidence="12" id="KW-0472">Membrane</keyword>
<evidence type="ECO:0000256" key="6">
    <source>
        <dbReference type="ARBA" id="ARBA00022741"/>
    </source>
</evidence>
<reference evidence="17" key="1">
    <citation type="submission" date="2025-08" db="UniProtKB">
        <authorList>
            <consortium name="Ensembl"/>
        </authorList>
    </citation>
    <scope>IDENTIFICATION</scope>
</reference>
<keyword evidence="18" id="KW-1185">Reference proteome</keyword>
<feature type="domain" description="GED" evidence="15">
    <location>
        <begin position="586"/>
        <end position="677"/>
    </location>
</feature>
<accession>A0A8C3P8Q2</accession>
<evidence type="ECO:0000256" key="8">
    <source>
        <dbReference type="ARBA" id="ARBA00022801"/>
    </source>
</evidence>
<evidence type="ECO:0000256" key="4">
    <source>
        <dbReference type="ARBA" id="ARBA00018833"/>
    </source>
</evidence>
<evidence type="ECO:0000313" key="18">
    <source>
        <dbReference type="Proteomes" id="UP000694380"/>
    </source>
</evidence>
<keyword evidence="5" id="KW-0963">Cytoplasm</keyword>
<dbReference type="SUPFAM" id="SSF52540">
    <property type="entry name" value="P-loop containing nucleoside triphosphate hydrolases"/>
    <property type="match status" value="1"/>
</dbReference>
<evidence type="ECO:0000256" key="5">
    <source>
        <dbReference type="ARBA" id="ARBA00022490"/>
    </source>
</evidence>
<dbReference type="Pfam" id="PF01031">
    <property type="entry name" value="Dynamin_M"/>
    <property type="match status" value="1"/>
</dbReference>
<dbReference type="GO" id="GO:0005829">
    <property type="term" value="C:cytosol"/>
    <property type="evidence" value="ECO:0007669"/>
    <property type="project" value="UniProtKB-SubCell"/>
</dbReference>
<comment type="subcellular location">
    <subcellularLocation>
        <location evidence="2">Cytoplasm</location>
        <location evidence="2">Cytosol</location>
    </subcellularLocation>
    <subcellularLocation>
        <location evidence="1">Mitochondrion outer membrane</location>
        <topology evidence="1">Peripheral membrane protein</topology>
    </subcellularLocation>
</comment>
<feature type="domain" description="Dynamin-type G" evidence="16">
    <location>
        <begin position="1"/>
        <end position="272"/>
    </location>
</feature>
<dbReference type="GO" id="GO:0016559">
    <property type="term" value="P:peroxisome fission"/>
    <property type="evidence" value="ECO:0007669"/>
    <property type="project" value="TreeGrafter"/>
</dbReference>
<dbReference type="GO" id="GO:0048312">
    <property type="term" value="P:intracellular distribution of mitochondria"/>
    <property type="evidence" value="ECO:0007669"/>
    <property type="project" value="TreeGrafter"/>
</dbReference>
<dbReference type="InterPro" id="IPR045063">
    <property type="entry name" value="Dynamin_N"/>
</dbReference>
<evidence type="ECO:0000313" key="17">
    <source>
        <dbReference type="Ensembl" id="ENSCPBP00000024139.1"/>
    </source>
</evidence>
<dbReference type="GO" id="GO:0008289">
    <property type="term" value="F:lipid binding"/>
    <property type="evidence" value="ECO:0007669"/>
    <property type="project" value="UniProtKB-KW"/>
</dbReference>
<keyword evidence="9" id="KW-0446">Lipid-binding</keyword>
<dbReference type="PANTHER" id="PTHR11566">
    <property type="entry name" value="DYNAMIN"/>
    <property type="match status" value="1"/>
</dbReference>
<dbReference type="InterPro" id="IPR000375">
    <property type="entry name" value="Dynamin_stalk"/>
</dbReference>
<dbReference type="PROSITE" id="PS51718">
    <property type="entry name" value="G_DYNAMIN_2"/>
    <property type="match status" value="1"/>
</dbReference>
<comment type="catalytic activity">
    <reaction evidence="13">
        <text>GTP + H2O = GDP + phosphate + H(+)</text>
        <dbReference type="Rhea" id="RHEA:19669"/>
        <dbReference type="ChEBI" id="CHEBI:15377"/>
        <dbReference type="ChEBI" id="CHEBI:15378"/>
        <dbReference type="ChEBI" id="CHEBI:37565"/>
        <dbReference type="ChEBI" id="CHEBI:43474"/>
        <dbReference type="ChEBI" id="CHEBI:58189"/>
        <dbReference type="EC" id="3.6.5.5"/>
    </reaction>
</comment>
<dbReference type="SMART" id="SM00302">
    <property type="entry name" value="GED"/>
    <property type="match status" value="1"/>
</dbReference>
<sequence>KSSVLESIVGCDFLPRGSGIVTRRPLVLQLVNVPSLEERQRAASGETSKGVLGGRWAEEWATFLHCKHKTFTDFDEIRQEIETETERMTGTNKGISPEPLYLKIYSPHVLNLTLVDLPGITKVPVGDQPPDIEGQVREMILSYVSNPNCLILAVTAANTDMATSEALKLARDVDPDGRRTLAVVTKLDLMDAGTDAMDVLMGRVIPVKLGIIGVVNRSQHDINTGKSITESLQDEQGFLQKRYPSLANRNGTRHLAKTLNRLLMHHIRDCLPELKTRVNVLTAQYQSVLQSYGQPIEDKNATLLQIITKFATEYCHTIEGTARNIETSELCGGARMCYIFHETFGRTLESIDPLAGLTMLDILTAIRNATGPRPALFVPEVSFELLVKRQIKRLEDPSLRCVELVHEELQRIIQHCSTYNTQELLRFPKLHEAIVEVVTGVLRQRLPITNEMVHNLVAIELAYINTKHPDFIDTALVSASVSSSKVMPLCSPPPCPATEPLPPPLPPNNGHQCRPTPLHGMLAGDGGGVTAGDLCLGQPRCSGSLRAFSEPCVVGPPFPWKSCALSLFPQPMPATRKLSQREQRDCEVIRRLIKSYFLIVRKSIQDSVPKTVMHFLVNYVKDHLQSQLVGQLYKQQLLDVLLTESEDMAQQRKEAAGLLQALQRASQTISEIRETQLW</sequence>
<evidence type="ECO:0000256" key="7">
    <source>
        <dbReference type="ARBA" id="ARBA00022787"/>
    </source>
</evidence>
<evidence type="ECO:0000256" key="10">
    <source>
        <dbReference type="ARBA" id="ARBA00023128"/>
    </source>
</evidence>
<comment type="similarity">
    <text evidence="14">Belongs to the TRAFAC class dynamin-like GTPase superfamily. Dynamin/Fzo/YdjA family.</text>
</comment>
<evidence type="ECO:0000256" key="11">
    <source>
        <dbReference type="ARBA" id="ARBA00023134"/>
    </source>
</evidence>
<dbReference type="InterPro" id="IPR027417">
    <property type="entry name" value="P-loop_NTPase"/>
</dbReference>
<proteinExistence type="inferred from homology"/>
<dbReference type="GO" id="GO:0005741">
    <property type="term" value="C:mitochondrial outer membrane"/>
    <property type="evidence" value="ECO:0007669"/>
    <property type="project" value="UniProtKB-SubCell"/>
</dbReference>
<dbReference type="InterPro" id="IPR022812">
    <property type="entry name" value="Dynamin"/>
</dbReference>
<dbReference type="GO" id="GO:0005874">
    <property type="term" value="C:microtubule"/>
    <property type="evidence" value="ECO:0007669"/>
    <property type="project" value="TreeGrafter"/>
</dbReference>
<dbReference type="GO" id="GO:0006897">
    <property type="term" value="P:endocytosis"/>
    <property type="evidence" value="ECO:0007669"/>
    <property type="project" value="TreeGrafter"/>
</dbReference>
<evidence type="ECO:0000256" key="3">
    <source>
        <dbReference type="ARBA" id="ARBA00011980"/>
    </source>
</evidence>
<dbReference type="Ensembl" id="ENSCPBT00000028435.1">
    <property type="protein sequence ID" value="ENSCPBP00000024139.1"/>
    <property type="gene ID" value="ENSCPBG00000017191.1"/>
</dbReference>
<keyword evidence="7" id="KW-1000">Mitochondrion outer membrane</keyword>
<dbReference type="GO" id="GO:0005525">
    <property type="term" value="F:GTP binding"/>
    <property type="evidence" value="ECO:0007669"/>
    <property type="project" value="UniProtKB-KW"/>
</dbReference>
<protein>
    <recommendedName>
        <fullName evidence="4">Dynamin-1-like protein</fullName>
        <ecNumber evidence="3">3.6.5.5</ecNumber>
    </recommendedName>
</protein>
<dbReference type="GO" id="GO:0000266">
    <property type="term" value="P:mitochondrial fission"/>
    <property type="evidence" value="ECO:0007669"/>
    <property type="project" value="TreeGrafter"/>
</dbReference>
<evidence type="ECO:0000259" key="15">
    <source>
        <dbReference type="PROSITE" id="PS51388"/>
    </source>
</evidence>
<dbReference type="PRINTS" id="PR00195">
    <property type="entry name" value="DYNAMIN"/>
</dbReference>
<dbReference type="CDD" id="cd08771">
    <property type="entry name" value="DLP_1"/>
    <property type="match status" value="1"/>
</dbReference>
<evidence type="ECO:0000256" key="1">
    <source>
        <dbReference type="ARBA" id="ARBA00004450"/>
    </source>
</evidence>
<evidence type="ECO:0000256" key="13">
    <source>
        <dbReference type="ARBA" id="ARBA00048040"/>
    </source>
</evidence>
<dbReference type="FunFam" id="3.40.50.300:FF:000172">
    <property type="entry name" value="Dynamin-1-like protein isoform 1"/>
    <property type="match status" value="1"/>
</dbReference>
<keyword evidence="10" id="KW-0496">Mitochondrion</keyword>
<dbReference type="Proteomes" id="UP000694380">
    <property type="component" value="Unplaced"/>
</dbReference>
<keyword evidence="11 14" id="KW-0342">GTP-binding</keyword>
<dbReference type="Gene3D" id="3.40.50.300">
    <property type="entry name" value="P-loop containing nucleotide triphosphate hydrolases"/>
    <property type="match status" value="1"/>
</dbReference>
<evidence type="ECO:0000256" key="2">
    <source>
        <dbReference type="ARBA" id="ARBA00004514"/>
    </source>
</evidence>
<dbReference type="AlphaFoldDB" id="A0A8C3P8Q2"/>
<evidence type="ECO:0000256" key="14">
    <source>
        <dbReference type="RuleBase" id="RU003932"/>
    </source>
</evidence>
<evidence type="ECO:0000259" key="16">
    <source>
        <dbReference type="PROSITE" id="PS51718"/>
    </source>
</evidence>
<dbReference type="Pfam" id="PF02212">
    <property type="entry name" value="GED"/>
    <property type="match status" value="1"/>
</dbReference>
<dbReference type="InterPro" id="IPR020850">
    <property type="entry name" value="GED_dom"/>
</dbReference>
<dbReference type="InterPro" id="IPR019762">
    <property type="entry name" value="Dynamin_GTPase_CS"/>
</dbReference>
<dbReference type="GO" id="GO:0003924">
    <property type="term" value="F:GTPase activity"/>
    <property type="evidence" value="ECO:0007669"/>
    <property type="project" value="InterPro"/>
</dbReference>
<evidence type="ECO:0000256" key="12">
    <source>
        <dbReference type="ARBA" id="ARBA00023136"/>
    </source>
</evidence>
<evidence type="ECO:0000256" key="9">
    <source>
        <dbReference type="ARBA" id="ARBA00023121"/>
    </source>
</evidence>
<dbReference type="PANTHER" id="PTHR11566:SF50">
    <property type="entry name" value="DYNAMIN-1-LIKE PROTEIN ISOFORM X1"/>
    <property type="match status" value="1"/>
</dbReference>
<organism evidence="17 18">
    <name type="scientific">Chrysemys picta bellii</name>
    <name type="common">Western painted turtle</name>
    <name type="synonym">Emys bellii</name>
    <dbReference type="NCBI Taxonomy" id="8478"/>
    <lineage>
        <taxon>Eukaryota</taxon>
        <taxon>Metazoa</taxon>
        <taxon>Chordata</taxon>
        <taxon>Craniata</taxon>
        <taxon>Vertebrata</taxon>
        <taxon>Euteleostomi</taxon>
        <taxon>Archelosauria</taxon>
        <taxon>Testudinata</taxon>
        <taxon>Testudines</taxon>
        <taxon>Cryptodira</taxon>
        <taxon>Durocryptodira</taxon>
        <taxon>Testudinoidea</taxon>
        <taxon>Emydidae</taxon>
        <taxon>Chrysemys</taxon>
    </lineage>
</organism>
<dbReference type="Pfam" id="PF00350">
    <property type="entry name" value="Dynamin_N"/>
    <property type="match status" value="1"/>
</dbReference>
<keyword evidence="8" id="KW-0378">Hydrolase</keyword>
<dbReference type="SMART" id="SM00053">
    <property type="entry name" value="DYNc"/>
    <property type="match status" value="1"/>
</dbReference>
<dbReference type="Gene3D" id="1.20.120.1240">
    <property type="entry name" value="Dynamin, middle domain"/>
    <property type="match status" value="1"/>
</dbReference>
<reference evidence="17" key="2">
    <citation type="submission" date="2025-09" db="UniProtKB">
        <authorList>
            <consortium name="Ensembl"/>
        </authorList>
    </citation>
    <scope>IDENTIFICATION</scope>
</reference>
<name>A0A8C3P8Q2_CHRPI</name>
<keyword evidence="6 14" id="KW-0547">Nucleotide-binding</keyword>
<dbReference type="InterPro" id="IPR001401">
    <property type="entry name" value="Dynamin_GTPase"/>
</dbReference>
<dbReference type="GeneTree" id="ENSGT00940000165180"/>
<dbReference type="InterPro" id="IPR003130">
    <property type="entry name" value="GED"/>
</dbReference>
<dbReference type="PROSITE" id="PS51388">
    <property type="entry name" value="GED"/>
    <property type="match status" value="1"/>
</dbReference>
<dbReference type="InterPro" id="IPR030381">
    <property type="entry name" value="G_DYNAMIN_dom"/>
</dbReference>
<dbReference type="GO" id="GO:0008017">
    <property type="term" value="F:microtubule binding"/>
    <property type="evidence" value="ECO:0007669"/>
    <property type="project" value="TreeGrafter"/>
</dbReference>
<dbReference type="PROSITE" id="PS00410">
    <property type="entry name" value="G_DYNAMIN_1"/>
    <property type="match status" value="1"/>
</dbReference>
<gene>
    <name evidence="17" type="primary">LOC101941954</name>
</gene>